<protein>
    <recommendedName>
        <fullName evidence="3">Saposin B-type domain-containing protein</fullName>
    </recommendedName>
</protein>
<dbReference type="Proteomes" id="UP000298663">
    <property type="component" value="Unassembled WGS sequence"/>
</dbReference>
<comment type="caution">
    <text evidence="4">The sequence shown here is derived from an EMBL/GenBank/DDBJ whole genome shotgun (WGS) entry which is preliminary data.</text>
</comment>
<gene>
    <name evidence="4" type="ORF">L596_014753</name>
</gene>
<keyword evidence="1" id="KW-1015">Disulfide bond</keyword>
<evidence type="ECO:0000256" key="2">
    <source>
        <dbReference type="SAM" id="SignalP"/>
    </source>
</evidence>
<feature type="signal peptide" evidence="2">
    <location>
        <begin position="1"/>
        <end position="20"/>
    </location>
</feature>
<evidence type="ECO:0000259" key="3">
    <source>
        <dbReference type="PROSITE" id="PS50015"/>
    </source>
</evidence>
<dbReference type="InterPro" id="IPR008139">
    <property type="entry name" value="SaposinB_dom"/>
</dbReference>
<feature type="chain" id="PRO_5020433170" description="Saposin B-type domain-containing protein" evidence="2">
    <location>
        <begin position="21"/>
        <end position="168"/>
    </location>
</feature>
<dbReference type="PROSITE" id="PS50015">
    <property type="entry name" value="SAP_B"/>
    <property type="match status" value="1"/>
</dbReference>
<dbReference type="EMBL" id="AZBU02000004">
    <property type="protein sequence ID" value="TKR80730.1"/>
    <property type="molecule type" value="Genomic_DNA"/>
</dbReference>
<evidence type="ECO:0000256" key="1">
    <source>
        <dbReference type="ARBA" id="ARBA00023157"/>
    </source>
</evidence>
<reference evidence="4 5" key="2">
    <citation type="journal article" date="2019" name="G3 (Bethesda)">
        <title>Hybrid Assembly of the Genome of the Entomopathogenic Nematode Steinernema carpocapsae Identifies the X-Chromosome.</title>
        <authorList>
            <person name="Serra L."/>
            <person name="Macchietto M."/>
            <person name="Macias-Munoz A."/>
            <person name="McGill C.J."/>
            <person name="Rodriguez I.M."/>
            <person name="Rodriguez B."/>
            <person name="Murad R."/>
            <person name="Mortazavi A."/>
        </authorList>
    </citation>
    <scope>NUCLEOTIDE SEQUENCE [LARGE SCALE GENOMIC DNA]</scope>
    <source>
        <strain evidence="4 5">ALL</strain>
    </source>
</reference>
<evidence type="ECO:0000313" key="4">
    <source>
        <dbReference type="EMBL" id="TKR80730.1"/>
    </source>
</evidence>
<dbReference type="SUPFAM" id="SSF47862">
    <property type="entry name" value="Saposin"/>
    <property type="match status" value="1"/>
</dbReference>
<evidence type="ECO:0000313" key="5">
    <source>
        <dbReference type="Proteomes" id="UP000298663"/>
    </source>
</evidence>
<organism evidence="4 5">
    <name type="scientific">Steinernema carpocapsae</name>
    <name type="common">Entomopathogenic nematode</name>
    <dbReference type="NCBI Taxonomy" id="34508"/>
    <lineage>
        <taxon>Eukaryota</taxon>
        <taxon>Metazoa</taxon>
        <taxon>Ecdysozoa</taxon>
        <taxon>Nematoda</taxon>
        <taxon>Chromadorea</taxon>
        <taxon>Rhabditida</taxon>
        <taxon>Tylenchina</taxon>
        <taxon>Panagrolaimomorpha</taxon>
        <taxon>Strongyloidoidea</taxon>
        <taxon>Steinernematidae</taxon>
        <taxon>Steinernema</taxon>
    </lineage>
</organism>
<feature type="domain" description="Saposin B-type" evidence="3">
    <location>
        <begin position="96"/>
        <end position="168"/>
    </location>
</feature>
<dbReference type="OrthoDB" id="10504397at2759"/>
<keyword evidence="5" id="KW-1185">Reference proteome</keyword>
<dbReference type="Gene3D" id="1.10.225.10">
    <property type="entry name" value="Saposin-like"/>
    <property type="match status" value="1"/>
</dbReference>
<keyword evidence="2" id="KW-0732">Signal</keyword>
<accession>A0A4U5NDN3</accession>
<dbReference type="AlphaFoldDB" id="A0A4U5NDN3"/>
<proteinExistence type="predicted"/>
<reference evidence="4 5" key="1">
    <citation type="journal article" date="2015" name="Genome Biol.">
        <title>Comparative genomics of Steinernema reveals deeply conserved gene regulatory networks.</title>
        <authorList>
            <person name="Dillman A.R."/>
            <person name="Macchietto M."/>
            <person name="Porter C.F."/>
            <person name="Rogers A."/>
            <person name="Williams B."/>
            <person name="Antoshechkin I."/>
            <person name="Lee M.M."/>
            <person name="Goodwin Z."/>
            <person name="Lu X."/>
            <person name="Lewis E.E."/>
            <person name="Goodrich-Blair H."/>
            <person name="Stock S.P."/>
            <person name="Adams B.J."/>
            <person name="Sternberg P.W."/>
            <person name="Mortazavi A."/>
        </authorList>
    </citation>
    <scope>NUCLEOTIDE SEQUENCE [LARGE SCALE GENOMIC DNA]</scope>
    <source>
        <strain evidence="4 5">ALL</strain>
    </source>
</reference>
<dbReference type="InterPro" id="IPR011001">
    <property type="entry name" value="Saposin-like"/>
</dbReference>
<sequence>MLRLVLLSAIPLLLLSNLSALQFPISIQCKYCHELVKAVLPISDQIEAGLKPLGFPEDLWNALWTGLPAIKADPQCYQTCVNPQVHFAVPTIFAKQNVTCVLCQTLIKTGANTATQEKFIERAKQTCEHTGGLLALCLTMVSDYGAKMFELEQKKVAPIPACQSMALC</sequence>
<name>A0A4U5NDN3_STECR</name>